<dbReference type="OrthoDB" id="2220167at2"/>
<dbReference type="Gene3D" id="1.10.260.40">
    <property type="entry name" value="lambda repressor-like DNA-binding domains"/>
    <property type="match status" value="1"/>
</dbReference>
<dbReference type="InterPro" id="IPR010982">
    <property type="entry name" value="Lambda_DNA-bd_dom_sf"/>
</dbReference>
<dbReference type="Proteomes" id="UP000190328">
    <property type="component" value="Unassembled WGS sequence"/>
</dbReference>
<sequence>MEKNTTSNRLKEIMNERALKQVDILRLSEPYQKKLDIKMGKSTLSQYVNGVQSPDQDRIYLLSKTLNVSEPWLMGYDVGKERIPDEERGDLTSKKVSSTNNEENKKESREFYMIQRKTKNMTKIQQEKLLKLIELTFDMEDDDE</sequence>
<name>A0A1T4RCM8_9ENTE</name>
<protein>
    <submittedName>
        <fullName evidence="3">Helix-turn-helix</fullName>
    </submittedName>
</protein>
<feature type="domain" description="HTH cro/C1-type" evidence="2">
    <location>
        <begin position="41"/>
        <end position="73"/>
    </location>
</feature>
<dbReference type="InterPro" id="IPR001387">
    <property type="entry name" value="Cro/C1-type_HTH"/>
</dbReference>
<evidence type="ECO:0000259" key="2">
    <source>
        <dbReference type="PROSITE" id="PS50943"/>
    </source>
</evidence>
<dbReference type="AlphaFoldDB" id="A0A1T4RCM8"/>
<proteinExistence type="predicted"/>
<gene>
    <name evidence="3" type="ORF">SAMN02745116_02528</name>
</gene>
<evidence type="ECO:0000313" key="4">
    <source>
        <dbReference type="Proteomes" id="UP000190328"/>
    </source>
</evidence>
<dbReference type="PROSITE" id="PS50943">
    <property type="entry name" value="HTH_CROC1"/>
    <property type="match status" value="1"/>
</dbReference>
<dbReference type="EMBL" id="FUXI01000045">
    <property type="protein sequence ID" value="SKA13488.1"/>
    <property type="molecule type" value="Genomic_DNA"/>
</dbReference>
<reference evidence="3 4" key="1">
    <citation type="submission" date="2017-02" db="EMBL/GenBank/DDBJ databases">
        <authorList>
            <person name="Peterson S.W."/>
        </authorList>
    </citation>
    <scope>NUCLEOTIDE SEQUENCE [LARGE SCALE GENOMIC DNA]</scope>
    <source>
        <strain evidence="3 4">ATCC BAA-1030</strain>
    </source>
</reference>
<accession>A0A1T4RCM8</accession>
<dbReference type="CDD" id="cd00093">
    <property type="entry name" value="HTH_XRE"/>
    <property type="match status" value="1"/>
</dbReference>
<dbReference type="STRING" id="263852.SAMN02745116_02528"/>
<evidence type="ECO:0000256" key="1">
    <source>
        <dbReference type="SAM" id="MobiDB-lite"/>
    </source>
</evidence>
<feature type="compositionally biased region" description="Basic and acidic residues" evidence="1">
    <location>
        <begin position="83"/>
        <end position="93"/>
    </location>
</feature>
<evidence type="ECO:0000313" key="3">
    <source>
        <dbReference type="EMBL" id="SKA13488.1"/>
    </source>
</evidence>
<keyword evidence="4" id="KW-1185">Reference proteome</keyword>
<dbReference type="GO" id="GO:0003677">
    <property type="term" value="F:DNA binding"/>
    <property type="evidence" value="ECO:0007669"/>
    <property type="project" value="InterPro"/>
</dbReference>
<organism evidence="3 4">
    <name type="scientific">Pilibacter termitis</name>
    <dbReference type="NCBI Taxonomy" id="263852"/>
    <lineage>
        <taxon>Bacteria</taxon>
        <taxon>Bacillati</taxon>
        <taxon>Bacillota</taxon>
        <taxon>Bacilli</taxon>
        <taxon>Lactobacillales</taxon>
        <taxon>Enterococcaceae</taxon>
        <taxon>Pilibacter</taxon>
    </lineage>
</organism>
<dbReference type="SUPFAM" id="SSF47413">
    <property type="entry name" value="lambda repressor-like DNA-binding domains"/>
    <property type="match status" value="1"/>
</dbReference>
<feature type="region of interest" description="Disordered" evidence="1">
    <location>
        <begin position="83"/>
        <end position="109"/>
    </location>
</feature>
<dbReference type="Pfam" id="PF01381">
    <property type="entry name" value="HTH_3"/>
    <property type="match status" value="1"/>
</dbReference>